<dbReference type="GO" id="GO:0022627">
    <property type="term" value="C:cytosolic small ribosomal subunit"/>
    <property type="evidence" value="ECO:0007669"/>
    <property type="project" value="TreeGrafter"/>
</dbReference>
<dbReference type="InterPro" id="IPR023591">
    <property type="entry name" value="Ribosomal_uS2_flav_dom_sf"/>
</dbReference>
<sequence>MKEVSLRDLLEAGSHFGHQTTRWNPKMKPYIFTARDGIHIFDLVKT</sequence>
<dbReference type="Pfam" id="PF00318">
    <property type="entry name" value="Ribosomal_S2"/>
    <property type="match status" value="1"/>
</dbReference>
<evidence type="ECO:0000256" key="1">
    <source>
        <dbReference type="ARBA" id="ARBA00006242"/>
    </source>
</evidence>
<dbReference type="GO" id="GO:0003735">
    <property type="term" value="F:structural constituent of ribosome"/>
    <property type="evidence" value="ECO:0007669"/>
    <property type="project" value="InterPro"/>
</dbReference>
<evidence type="ECO:0000256" key="3">
    <source>
        <dbReference type="ARBA" id="ARBA00023274"/>
    </source>
</evidence>
<dbReference type="SUPFAM" id="SSF52313">
    <property type="entry name" value="Ribosomal protein S2"/>
    <property type="match status" value="1"/>
</dbReference>
<evidence type="ECO:0000313" key="7">
    <source>
        <dbReference type="Proteomes" id="UP000229502"/>
    </source>
</evidence>
<dbReference type="Proteomes" id="UP000229502">
    <property type="component" value="Unassembled WGS sequence"/>
</dbReference>
<dbReference type="PRINTS" id="PR00395">
    <property type="entry name" value="RIBOSOMALS2"/>
</dbReference>
<evidence type="ECO:0000256" key="2">
    <source>
        <dbReference type="ARBA" id="ARBA00022980"/>
    </source>
</evidence>
<dbReference type="AlphaFoldDB" id="A0A2M6YRM4"/>
<organism evidence="6 7">
    <name type="scientific">Candidatus Shapirobacteria bacterium CG07_land_8_20_14_0_80_39_18</name>
    <dbReference type="NCBI Taxonomy" id="1974882"/>
    <lineage>
        <taxon>Bacteria</taxon>
        <taxon>Candidatus Shapironibacteriota</taxon>
    </lineage>
</organism>
<comment type="similarity">
    <text evidence="1">Belongs to the universal ribosomal protein uS2 family.</text>
</comment>
<dbReference type="PROSITE" id="PS00962">
    <property type="entry name" value="RIBOSOMAL_S2_1"/>
    <property type="match status" value="1"/>
</dbReference>
<dbReference type="GO" id="GO:0006412">
    <property type="term" value="P:translation"/>
    <property type="evidence" value="ECO:0007669"/>
    <property type="project" value="InterPro"/>
</dbReference>
<dbReference type="EMBL" id="PEWZ01000064">
    <property type="protein sequence ID" value="PIU35452.1"/>
    <property type="molecule type" value="Genomic_DNA"/>
</dbReference>
<dbReference type="Gene3D" id="3.40.50.10490">
    <property type="entry name" value="Glucose-6-phosphate isomerase like protein, domain 1"/>
    <property type="match status" value="1"/>
</dbReference>
<reference evidence="7" key="1">
    <citation type="submission" date="2017-09" db="EMBL/GenBank/DDBJ databases">
        <title>Depth-based differentiation of microbial function through sediment-hosted aquifers and enrichment of novel symbionts in the deep terrestrial subsurface.</title>
        <authorList>
            <person name="Probst A.J."/>
            <person name="Ladd B."/>
            <person name="Jarett J.K."/>
            <person name="Geller-Mcgrath D.E."/>
            <person name="Sieber C.M.K."/>
            <person name="Emerson J.B."/>
            <person name="Anantharaman K."/>
            <person name="Thomas B.C."/>
            <person name="Malmstrom R."/>
            <person name="Stieglmeier M."/>
            <person name="Klingl A."/>
            <person name="Woyke T."/>
            <person name="Ryan C.M."/>
            <person name="Banfield J.F."/>
        </authorList>
    </citation>
    <scope>NUCLEOTIDE SEQUENCE [LARGE SCALE GENOMIC DNA]</scope>
</reference>
<evidence type="ECO:0000256" key="4">
    <source>
        <dbReference type="ARBA" id="ARBA00035256"/>
    </source>
</evidence>
<dbReference type="InterPro" id="IPR001865">
    <property type="entry name" value="Ribosomal_uS2"/>
</dbReference>
<evidence type="ECO:0000256" key="5">
    <source>
        <dbReference type="ARBA" id="ARBA00035518"/>
    </source>
</evidence>
<dbReference type="InterPro" id="IPR018130">
    <property type="entry name" value="Ribosomal_uS2_CS"/>
</dbReference>
<keyword evidence="3" id="KW-0687">Ribonucleoprotein</keyword>
<dbReference type="PANTHER" id="PTHR12534:SF0">
    <property type="entry name" value="SMALL RIBOSOMAL SUBUNIT PROTEIN US2M"/>
    <property type="match status" value="1"/>
</dbReference>
<comment type="caution">
    <text evidence="6">The sequence shown here is derived from an EMBL/GenBank/DDBJ whole genome shotgun (WGS) entry which is preliminary data.</text>
</comment>
<gene>
    <name evidence="6" type="ORF">COT03_01245</name>
</gene>
<evidence type="ECO:0000313" key="6">
    <source>
        <dbReference type="EMBL" id="PIU35452.1"/>
    </source>
</evidence>
<accession>A0A2M6YRM4</accession>
<dbReference type="PANTHER" id="PTHR12534">
    <property type="entry name" value="30S RIBOSOMAL PROTEIN S2 PROKARYOTIC AND ORGANELLAR"/>
    <property type="match status" value="1"/>
</dbReference>
<dbReference type="InterPro" id="IPR005706">
    <property type="entry name" value="Ribosomal_uS2_bac/mit/plastid"/>
</dbReference>
<protein>
    <recommendedName>
        <fullName evidence="4">Small ribosomal subunit protein uS2</fullName>
    </recommendedName>
    <alternativeName>
        <fullName evidence="5">30S ribosomal protein S2</fullName>
    </alternativeName>
</protein>
<name>A0A2M6YRM4_9BACT</name>
<proteinExistence type="inferred from homology"/>
<keyword evidence="2 6" id="KW-0689">Ribosomal protein</keyword>
<feature type="non-terminal residue" evidence="6">
    <location>
        <position position="46"/>
    </location>
</feature>